<feature type="non-terminal residue" evidence="1">
    <location>
        <position position="76"/>
    </location>
</feature>
<comment type="caution">
    <text evidence="1">The sequence shown here is derived from an EMBL/GenBank/DDBJ whole genome shotgun (WGS) entry which is preliminary data.</text>
</comment>
<protein>
    <submittedName>
        <fullName evidence="1">Uncharacterized protein</fullName>
    </submittedName>
</protein>
<reference evidence="1" key="1">
    <citation type="submission" date="2021-02" db="EMBL/GenBank/DDBJ databases">
        <authorList>
            <person name="Nowell W R."/>
        </authorList>
    </citation>
    <scope>NUCLEOTIDE SEQUENCE</scope>
</reference>
<dbReference type="Proteomes" id="UP000681720">
    <property type="component" value="Unassembled WGS sequence"/>
</dbReference>
<evidence type="ECO:0000313" key="1">
    <source>
        <dbReference type="EMBL" id="CAF4940463.1"/>
    </source>
</evidence>
<name>A0A8S3D876_9BILA</name>
<accession>A0A8S3D876</accession>
<dbReference type="AlphaFoldDB" id="A0A8S3D876"/>
<dbReference type="EMBL" id="CAJOBJ010187204">
    <property type="protein sequence ID" value="CAF4940463.1"/>
    <property type="molecule type" value="Genomic_DNA"/>
</dbReference>
<proteinExistence type="predicted"/>
<sequence>MFATQTAAEMDKKIAQLVKNNQRKEAMDLVTEQLALLKDVEQFDDERGIVSLLLRLAENMHNKLKDETIDRNLVCR</sequence>
<organism evidence="1 2">
    <name type="scientific">Rotaria magnacalcarata</name>
    <dbReference type="NCBI Taxonomy" id="392030"/>
    <lineage>
        <taxon>Eukaryota</taxon>
        <taxon>Metazoa</taxon>
        <taxon>Spiralia</taxon>
        <taxon>Gnathifera</taxon>
        <taxon>Rotifera</taxon>
        <taxon>Eurotatoria</taxon>
        <taxon>Bdelloidea</taxon>
        <taxon>Philodinida</taxon>
        <taxon>Philodinidae</taxon>
        <taxon>Rotaria</taxon>
    </lineage>
</organism>
<gene>
    <name evidence="1" type="ORF">GIL414_LOCUS53790</name>
</gene>
<evidence type="ECO:0000313" key="2">
    <source>
        <dbReference type="Proteomes" id="UP000681720"/>
    </source>
</evidence>